<dbReference type="Gene3D" id="2.60.120.200">
    <property type="match status" value="1"/>
</dbReference>
<evidence type="ECO:0000313" key="2">
    <source>
        <dbReference type="EMBL" id="GAX13510.1"/>
    </source>
</evidence>
<evidence type="ECO:0000313" key="3">
    <source>
        <dbReference type="Proteomes" id="UP000198406"/>
    </source>
</evidence>
<feature type="transmembrane region" description="Helical" evidence="1">
    <location>
        <begin position="579"/>
        <end position="596"/>
    </location>
</feature>
<sequence>MSSFKPLEQFTFTPCHPLRLAASSNSESLLGLLQPTADPQRLECHESTGIKLGDHQVTSLRSTQTLDALRDCLNSNEWSLSTWIAAPVPQADEIPSLQPIWTFGSGQVSRLLPTDAGCGGYSLMVAQFGANLVVAFEDATQSCRMIRIGQYELQHNVPVSLTITTTGSTTNLYMQGKLIMENIPYAADLTSLPMHQTMQLFPAIDASDLTTVPFQGSIQQISIFDQTLTLTQVRTVFEEGIGEAPVVPLYLEVQASAAVLIEQDAPISEPTLIWVGGTNTSTTTLPLFVDIPSIPTVGELYIEGVKLLSGANRLPIPVNLTGLWIEYRRPSDNYFTMPSTNAYGESLEMPNESFQYRVVALWEQRTLAVSELVTQTVNIQHVNHAPTRNNANKATVTVTNHSPSYNFSFPSLMDDSDLNLNRVRVDLSVQHGRISLSSETLHLADFNFCSMRSYSAWQCTKDGVNKKRISFVAVPGDVSDILAGLSYGGFIAGNEDTLVMDVYDGVGGQCLDEREHEAWKNNWQTDSSSQASTLFRGCYHVQSTIKIPSITISGESKSGGSKLLSYINLDFKNFGSADIAFWAIFFAVCYCLYHLVRDCCPNCLARGARVQPDNHGSQDETQKAEVEIQAEIEVNETTLPTNADDLV</sequence>
<keyword evidence="1" id="KW-0812">Transmembrane</keyword>
<dbReference type="InterPro" id="IPR013320">
    <property type="entry name" value="ConA-like_dom_sf"/>
</dbReference>
<reference evidence="2 3" key="1">
    <citation type="journal article" date="2015" name="Plant Cell">
        <title>Oil accumulation by the oleaginous diatom Fistulifera solaris as revealed by the genome and transcriptome.</title>
        <authorList>
            <person name="Tanaka T."/>
            <person name="Maeda Y."/>
            <person name="Veluchamy A."/>
            <person name="Tanaka M."/>
            <person name="Abida H."/>
            <person name="Marechal E."/>
            <person name="Bowler C."/>
            <person name="Muto M."/>
            <person name="Sunaga Y."/>
            <person name="Tanaka M."/>
            <person name="Yoshino T."/>
            <person name="Taniguchi T."/>
            <person name="Fukuda Y."/>
            <person name="Nemoto M."/>
            <person name="Matsumoto M."/>
            <person name="Wong P.S."/>
            <person name="Aburatani S."/>
            <person name="Fujibuchi W."/>
        </authorList>
    </citation>
    <scope>NUCLEOTIDE SEQUENCE [LARGE SCALE GENOMIC DNA]</scope>
    <source>
        <strain evidence="2 3">JPCC DA0580</strain>
    </source>
</reference>
<organism evidence="2 3">
    <name type="scientific">Fistulifera solaris</name>
    <name type="common">Oleaginous diatom</name>
    <dbReference type="NCBI Taxonomy" id="1519565"/>
    <lineage>
        <taxon>Eukaryota</taxon>
        <taxon>Sar</taxon>
        <taxon>Stramenopiles</taxon>
        <taxon>Ochrophyta</taxon>
        <taxon>Bacillariophyta</taxon>
        <taxon>Bacillariophyceae</taxon>
        <taxon>Bacillariophycidae</taxon>
        <taxon>Naviculales</taxon>
        <taxon>Naviculaceae</taxon>
        <taxon>Fistulifera</taxon>
    </lineage>
</organism>
<accession>A0A1Z5JHN5</accession>
<dbReference type="EMBL" id="BDSP01000069">
    <property type="protein sequence ID" value="GAX13510.1"/>
    <property type="molecule type" value="Genomic_DNA"/>
</dbReference>
<evidence type="ECO:0000256" key="1">
    <source>
        <dbReference type="SAM" id="Phobius"/>
    </source>
</evidence>
<dbReference type="SUPFAM" id="SSF49899">
    <property type="entry name" value="Concanavalin A-like lectins/glucanases"/>
    <property type="match status" value="1"/>
</dbReference>
<dbReference type="Proteomes" id="UP000198406">
    <property type="component" value="Unassembled WGS sequence"/>
</dbReference>
<protein>
    <submittedName>
        <fullName evidence="2">Uncharacterized protein</fullName>
    </submittedName>
</protein>
<dbReference type="OrthoDB" id="194956at2759"/>
<keyword evidence="1" id="KW-1133">Transmembrane helix</keyword>
<keyword evidence="1" id="KW-0472">Membrane</keyword>
<proteinExistence type="predicted"/>
<name>A0A1Z5JHN5_FISSO</name>
<dbReference type="AlphaFoldDB" id="A0A1Z5JHN5"/>
<keyword evidence="3" id="KW-1185">Reference proteome</keyword>
<gene>
    <name evidence="2" type="ORF">FisN_27Lu006</name>
</gene>
<dbReference type="InParanoid" id="A0A1Z5JHN5"/>
<comment type="caution">
    <text evidence="2">The sequence shown here is derived from an EMBL/GenBank/DDBJ whole genome shotgun (WGS) entry which is preliminary data.</text>
</comment>